<dbReference type="SUPFAM" id="SSF100950">
    <property type="entry name" value="NagB/RpiA/CoA transferase-like"/>
    <property type="match status" value="1"/>
</dbReference>
<evidence type="ECO:0000256" key="4">
    <source>
        <dbReference type="PIRSR" id="PIRSR006806-1"/>
    </source>
</evidence>
<dbReference type="InterPro" id="IPR037171">
    <property type="entry name" value="NagB/RpiA_transferase-like"/>
</dbReference>
<comment type="cofactor">
    <cofactor evidence="5">
        <name>Mg(2+)</name>
        <dbReference type="ChEBI" id="CHEBI:18420"/>
    </cofactor>
</comment>
<proteinExistence type="inferred from homology"/>
<gene>
    <name evidence="6" type="ORF">GCM10010885_11860</name>
</gene>
<keyword evidence="5" id="KW-0479">Metal-binding</keyword>
<dbReference type="AlphaFoldDB" id="A0A917NIW2"/>
<dbReference type="Proteomes" id="UP000637695">
    <property type="component" value="Unassembled WGS sequence"/>
</dbReference>
<dbReference type="InterPro" id="IPR024185">
    <property type="entry name" value="FTHF_cligase-like_sf"/>
</dbReference>
<dbReference type="PANTHER" id="PTHR23407">
    <property type="entry name" value="ATPASE INHIBITOR/5-FORMYLTETRAHYDROFOLATE CYCLO-LIGASE"/>
    <property type="match status" value="1"/>
</dbReference>
<evidence type="ECO:0000313" key="6">
    <source>
        <dbReference type="EMBL" id="GGJ04212.1"/>
    </source>
</evidence>
<name>A0A917NIW2_9BACL</name>
<dbReference type="GO" id="GO:0005524">
    <property type="term" value="F:ATP binding"/>
    <property type="evidence" value="ECO:0007669"/>
    <property type="project" value="UniProtKB-KW"/>
</dbReference>
<evidence type="ECO:0000256" key="3">
    <source>
        <dbReference type="ARBA" id="ARBA00022840"/>
    </source>
</evidence>
<dbReference type="RefSeq" id="WP_188881749.1">
    <property type="nucleotide sequence ID" value="NZ_BMOY01000014.1"/>
</dbReference>
<evidence type="ECO:0000313" key="7">
    <source>
        <dbReference type="Proteomes" id="UP000637695"/>
    </source>
</evidence>
<dbReference type="InterPro" id="IPR002698">
    <property type="entry name" value="FTHF_cligase"/>
</dbReference>
<dbReference type="GO" id="GO:0009396">
    <property type="term" value="P:folic acid-containing compound biosynthetic process"/>
    <property type="evidence" value="ECO:0007669"/>
    <property type="project" value="TreeGrafter"/>
</dbReference>
<reference evidence="6" key="2">
    <citation type="submission" date="2020-09" db="EMBL/GenBank/DDBJ databases">
        <authorList>
            <person name="Sun Q."/>
            <person name="Ohkuma M."/>
        </authorList>
    </citation>
    <scope>NUCLEOTIDE SEQUENCE</scope>
    <source>
        <strain evidence="6">JCM 18487</strain>
    </source>
</reference>
<dbReference type="PIRSF" id="PIRSF006806">
    <property type="entry name" value="FTHF_cligase"/>
    <property type="match status" value="1"/>
</dbReference>
<organism evidence="6 7">
    <name type="scientific">Alicyclobacillus cellulosilyticus</name>
    <dbReference type="NCBI Taxonomy" id="1003997"/>
    <lineage>
        <taxon>Bacteria</taxon>
        <taxon>Bacillati</taxon>
        <taxon>Bacillota</taxon>
        <taxon>Bacilli</taxon>
        <taxon>Bacillales</taxon>
        <taxon>Alicyclobacillaceae</taxon>
        <taxon>Alicyclobacillus</taxon>
    </lineage>
</organism>
<dbReference type="Gene3D" id="3.40.50.10420">
    <property type="entry name" value="NagB/RpiA/CoA transferase-like"/>
    <property type="match status" value="1"/>
</dbReference>
<dbReference type="EMBL" id="BMOY01000014">
    <property type="protein sequence ID" value="GGJ04212.1"/>
    <property type="molecule type" value="Genomic_DNA"/>
</dbReference>
<feature type="binding site" evidence="4">
    <location>
        <begin position="21"/>
        <end position="25"/>
    </location>
    <ligand>
        <name>ATP</name>
        <dbReference type="ChEBI" id="CHEBI:30616"/>
    </ligand>
</feature>
<dbReference type="EC" id="6.3.3.2" evidence="5"/>
<dbReference type="NCBIfam" id="TIGR02727">
    <property type="entry name" value="MTHFS_bact"/>
    <property type="match status" value="1"/>
</dbReference>
<dbReference type="PANTHER" id="PTHR23407:SF1">
    <property type="entry name" value="5-FORMYLTETRAHYDROFOLATE CYCLO-LIGASE"/>
    <property type="match status" value="1"/>
</dbReference>
<accession>A0A917NIW2</accession>
<keyword evidence="3 4" id="KW-0067">ATP-binding</keyword>
<feature type="binding site" evidence="4">
    <location>
        <position position="79"/>
    </location>
    <ligand>
        <name>substrate</name>
    </ligand>
</feature>
<evidence type="ECO:0000256" key="1">
    <source>
        <dbReference type="ARBA" id="ARBA00010638"/>
    </source>
</evidence>
<evidence type="ECO:0000256" key="5">
    <source>
        <dbReference type="RuleBase" id="RU361279"/>
    </source>
</evidence>
<sequence>MVTEREQQEARRQGDLPAWDKQAVRAACLRRRQALHPVQVQALSRRVCGHLAARLAGWLAVRPPGTDPVVALYQPVRGEVDVRPLAEAVRALGGVPAFPRVRQDGWMAFYRVTPATDWSAGAFGIPEPRAADADLVPPERLAIAVVPGVAFGRDGSRLGYGGGYYDRFFREPRLLTLRVAAAYGFQVFDAVPADAHDVRVHALATEDGVTVCAAGWWGQADG</sequence>
<comment type="catalytic activity">
    <reaction evidence="5">
        <text>(6S)-5-formyl-5,6,7,8-tetrahydrofolate + ATP = (6R)-5,10-methenyltetrahydrofolate + ADP + phosphate</text>
        <dbReference type="Rhea" id="RHEA:10488"/>
        <dbReference type="ChEBI" id="CHEBI:30616"/>
        <dbReference type="ChEBI" id="CHEBI:43474"/>
        <dbReference type="ChEBI" id="CHEBI:57455"/>
        <dbReference type="ChEBI" id="CHEBI:57457"/>
        <dbReference type="ChEBI" id="CHEBI:456216"/>
        <dbReference type="EC" id="6.3.3.2"/>
    </reaction>
</comment>
<comment type="similarity">
    <text evidence="1 5">Belongs to the 5-formyltetrahydrofolate cyclo-ligase family.</text>
</comment>
<protein>
    <recommendedName>
        <fullName evidence="5">5-formyltetrahydrofolate cyclo-ligase</fullName>
        <ecNumber evidence="5">6.3.3.2</ecNumber>
    </recommendedName>
</protein>
<dbReference type="GO" id="GO:0035999">
    <property type="term" value="P:tetrahydrofolate interconversion"/>
    <property type="evidence" value="ECO:0007669"/>
    <property type="project" value="TreeGrafter"/>
</dbReference>
<comment type="caution">
    <text evidence="6">The sequence shown here is derived from an EMBL/GenBank/DDBJ whole genome shotgun (WGS) entry which is preliminary data.</text>
</comment>
<dbReference type="GO" id="GO:0046872">
    <property type="term" value="F:metal ion binding"/>
    <property type="evidence" value="ECO:0007669"/>
    <property type="project" value="UniProtKB-KW"/>
</dbReference>
<keyword evidence="5" id="KW-0460">Magnesium</keyword>
<dbReference type="Pfam" id="PF01812">
    <property type="entry name" value="5-FTHF_cyc-lig"/>
    <property type="match status" value="1"/>
</dbReference>
<keyword evidence="2 4" id="KW-0547">Nucleotide-binding</keyword>
<evidence type="ECO:0000256" key="2">
    <source>
        <dbReference type="ARBA" id="ARBA00022741"/>
    </source>
</evidence>
<feature type="binding site" evidence="4">
    <location>
        <begin position="157"/>
        <end position="165"/>
    </location>
    <ligand>
        <name>ATP</name>
        <dbReference type="ChEBI" id="CHEBI:30616"/>
    </ligand>
</feature>
<keyword evidence="7" id="KW-1185">Reference proteome</keyword>
<reference evidence="6" key="1">
    <citation type="journal article" date="2014" name="Int. J. Syst. Evol. Microbiol.">
        <title>Complete genome sequence of Corynebacterium casei LMG S-19264T (=DSM 44701T), isolated from a smear-ripened cheese.</title>
        <authorList>
            <consortium name="US DOE Joint Genome Institute (JGI-PGF)"/>
            <person name="Walter F."/>
            <person name="Albersmeier A."/>
            <person name="Kalinowski J."/>
            <person name="Ruckert C."/>
        </authorList>
    </citation>
    <scope>NUCLEOTIDE SEQUENCE</scope>
    <source>
        <strain evidence="6">JCM 18487</strain>
    </source>
</reference>
<dbReference type="GO" id="GO:0030272">
    <property type="term" value="F:5-formyltetrahydrofolate cyclo-ligase activity"/>
    <property type="evidence" value="ECO:0007669"/>
    <property type="project" value="UniProtKB-EC"/>
</dbReference>